<evidence type="ECO:0000313" key="6">
    <source>
        <dbReference type="EMBL" id="DAD80435.1"/>
    </source>
</evidence>
<dbReference type="Gene3D" id="2.170.16.10">
    <property type="entry name" value="Hedgehog/Intein (Hint) domain"/>
    <property type="match status" value="2"/>
</dbReference>
<dbReference type="GO" id="GO:0008408">
    <property type="term" value="F:3'-5' exonuclease activity"/>
    <property type="evidence" value="ECO:0007669"/>
    <property type="project" value="InterPro"/>
</dbReference>
<evidence type="ECO:0000259" key="4">
    <source>
        <dbReference type="SMART" id="SM00474"/>
    </source>
</evidence>
<evidence type="ECO:0000256" key="2">
    <source>
        <dbReference type="ARBA" id="ARBA00023109"/>
    </source>
</evidence>
<dbReference type="GO" id="GO:0006302">
    <property type="term" value="P:double-strand break repair"/>
    <property type="evidence" value="ECO:0007669"/>
    <property type="project" value="TreeGrafter"/>
</dbReference>
<dbReference type="Pfam" id="PF14890">
    <property type="entry name" value="Intein_splicing"/>
    <property type="match status" value="1"/>
</dbReference>
<dbReference type="Gene3D" id="3.30.420.10">
    <property type="entry name" value="Ribonuclease H-like superfamily/Ribonuclease H"/>
    <property type="match status" value="1"/>
</dbReference>
<dbReference type="Pfam" id="PF01612">
    <property type="entry name" value="DNA_pol_A_exo1"/>
    <property type="match status" value="1"/>
</dbReference>
<dbReference type="InterPro" id="IPR001305">
    <property type="entry name" value="HSP_DnaJ_Cys-rich_dom"/>
</dbReference>
<dbReference type="SUPFAM" id="SSF51294">
    <property type="entry name" value="Hedgehog/intein (Hint) domain"/>
    <property type="match status" value="1"/>
</dbReference>
<organism evidence="6">
    <name type="scientific">Siphoviridae sp. ctYh54</name>
    <dbReference type="NCBI Taxonomy" id="2826379"/>
    <lineage>
        <taxon>Viruses</taxon>
        <taxon>Duplodnaviria</taxon>
        <taxon>Heunggongvirae</taxon>
        <taxon>Uroviricota</taxon>
        <taxon>Caudoviricetes</taxon>
    </lineage>
</organism>
<dbReference type="InterPro" id="IPR003586">
    <property type="entry name" value="Hint_dom_C"/>
</dbReference>
<dbReference type="InterPro" id="IPR006141">
    <property type="entry name" value="Intein_N"/>
</dbReference>
<dbReference type="InterPro" id="IPR030934">
    <property type="entry name" value="Intein_C"/>
</dbReference>
<proteinExistence type="predicted"/>
<dbReference type="InterPro" id="IPR036397">
    <property type="entry name" value="RNaseH_sf"/>
</dbReference>
<dbReference type="GO" id="GO:0003677">
    <property type="term" value="F:DNA binding"/>
    <property type="evidence" value="ECO:0007669"/>
    <property type="project" value="InterPro"/>
</dbReference>
<feature type="domain" description="Hint" evidence="3">
    <location>
        <begin position="1057"/>
        <end position="1103"/>
    </location>
</feature>
<reference evidence="6" key="1">
    <citation type="journal article" date="2021" name="Proc. Natl. Acad. Sci. U.S.A.">
        <title>A Catalog of Tens of Thousands of Viruses from Human Metagenomes Reveals Hidden Associations with Chronic Diseases.</title>
        <authorList>
            <person name="Tisza M.J."/>
            <person name="Buck C.B."/>
        </authorList>
    </citation>
    <scope>NUCLEOTIDE SEQUENCE</scope>
    <source>
        <strain evidence="6">CtYh54</strain>
    </source>
</reference>
<dbReference type="SUPFAM" id="SSF56672">
    <property type="entry name" value="DNA/RNA polymerases"/>
    <property type="match status" value="2"/>
</dbReference>
<dbReference type="InterPro" id="IPR002562">
    <property type="entry name" value="3'-5'_exonuclease_dom"/>
</dbReference>
<sequence length="1386" mass="158504">MANLWDTPILMSVSENLTIFKAVKLPFKTILKVACTTGIQYCASTFKEEKRDYAHWVPGAQIIVIDFDDGLNEFTKSWLKEQFGFLVPTRNYMKEKHGKVCERYRAILLADSPMNVTSGEFVRIYQNLLKDNNLPADTACTDVSRLYYGFGSAETTKYIQVLQGKPLDWKKYNYVDSMEMIGMPSTKKVVDISEYETKVDLSDVPNMNHSKRYECPICALEGLDPNKHHLGFSPEKDLLTCFYDKEGHSPILRALYRKQVLGLDPEIDEDSQEIVEEEVKQPNGKVKKKRVVKPKMEPCLACNGTGKINCTECSGTGIKEDKLIERKQILNEDGTVKEEQEVVTTKSVPCSHCDGKGFFICPECNGEGKVPKKPKPRVKKPSLPDEMIPLRDRKPKGLYHFNERGATLDFDAEYAKYVDEVALGFDVETFYPKEVAITEEEAKEQFKDKYISIAATYKRVVKNLKEKALDEIDNQVRLLIIGSARHQTAFDLTICTEEQIQKLFDLLRTKLMVGHNLKFDIKSIASTYGMDTIPKRVFDTMLGSKILWMMHNTFEPTGTNTYGGVVERYCSVHLPKDQGGSDWGQSELSMEQLVYAVNDVRYLLPVMTKMLQELYKEYSTNYELSPDVDLKQVEPLLGDFLKIHPVMALEMRFVLALARMELHGVMVNESAIRDIVKTHLDEIKEAEEKLGFNPASNPSCLAFVKKIIGPEMESASKEALANYYHIPQIEVLGRAKQAKARAGLLVKMYEHKADGRIHPQFTQILATGRLACIADGTKISCVNGLKNIEDVQVGDLVYCYDNEGQIQIRKVLNKYDNGVRDCVDIKWQASGTGRIGHLICTPDHKIKTKNRGWQQAKDLKRCEKMYHLHRSQSNDINQRVRLYGTNFIDEREECVIKRSYYGASSEMHAHHINGIKQDNRVENIRILTNAEHVSIHSQEKLKKGKIKWEHLLNYPKPRLCGKDHWHYKDVSREQLETMIREAKGVLRKVPMDDATYKIKCAEAGFNWREVAAEYNKKYRVLNVEQVKNAMIKHQGNKTHILKELGVGRIAYEKFCKEHELEFNHMVLKVSEVGERHVWDLEVEEFHNFIANEICVHNCKNPNMQQVPRTVKDYIYRAPAGRVVFSADYPAIELRLCSVWHEEPIMIAAFQRGEDLHYKMAKLMTKKPIPHTDEEKHDTSGKFISKEERTAAKNINFGYIYGAWWTTYQKIQLVKNHLKISDADAKESRRVFMSLYKTIAQHIEQMKYEFDHAKPRTIKMKDSMGNEYTTQAPFAKEVSTLFGRRIAADTVNTALNYGIQGSGGDAAKLAICMFEDICTAENIDAFCCNMIHDDIVIESSIKDKERAMNALSRAMNGAANLLMGHHFLTDVTDEITVFAETPLETAS</sequence>
<dbReference type="PANTHER" id="PTHR10133">
    <property type="entry name" value="DNA POLYMERASE I"/>
    <property type="match status" value="1"/>
</dbReference>
<dbReference type="SMART" id="SM00482">
    <property type="entry name" value="POLAc"/>
    <property type="match status" value="1"/>
</dbReference>
<dbReference type="EMBL" id="BK014884">
    <property type="protein sequence ID" value="DAD80435.1"/>
    <property type="molecule type" value="Genomic_DNA"/>
</dbReference>
<dbReference type="NCBIfam" id="TIGR01443">
    <property type="entry name" value="intein_Cterm"/>
    <property type="match status" value="1"/>
</dbReference>
<dbReference type="PANTHER" id="PTHR10133:SF27">
    <property type="entry name" value="DNA POLYMERASE NU"/>
    <property type="match status" value="1"/>
</dbReference>
<dbReference type="CDD" id="cd10719">
    <property type="entry name" value="DnaJ_zf"/>
    <property type="match status" value="1"/>
</dbReference>
<evidence type="ECO:0000256" key="1">
    <source>
        <dbReference type="ARBA" id="ARBA00022705"/>
    </source>
</evidence>
<dbReference type="SUPFAM" id="SSF57938">
    <property type="entry name" value="DnaJ/Hsp40 cysteine-rich domain"/>
    <property type="match status" value="1"/>
</dbReference>
<protein>
    <submittedName>
        <fullName evidence="6">DNA POLYMERASE</fullName>
    </submittedName>
</protein>
<dbReference type="GO" id="GO:0051082">
    <property type="term" value="F:unfolded protein binding"/>
    <property type="evidence" value="ECO:0007669"/>
    <property type="project" value="InterPro"/>
</dbReference>
<name>A0A8S5MER3_9CAUD</name>
<dbReference type="InterPro" id="IPR003615">
    <property type="entry name" value="HNH_nuc"/>
</dbReference>
<dbReference type="InterPro" id="IPR002298">
    <property type="entry name" value="DNA_polymerase_A"/>
</dbReference>
<dbReference type="SUPFAM" id="SSF53098">
    <property type="entry name" value="Ribonuclease H-like"/>
    <property type="match status" value="1"/>
</dbReference>
<evidence type="ECO:0000259" key="3">
    <source>
        <dbReference type="SMART" id="SM00305"/>
    </source>
</evidence>
<dbReference type="GO" id="GO:0039693">
    <property type="term" value="P:viral DNA genome replication"/>
    <property type="evidence" value="ECO:0007669"/>
    <property type="project" value="UniProtKB-KW"/>
</dbReference>
<dbReference type="GO" id="GO:0016539">
    <property type="term" value="P:intein-mediated protein splicing"/>
    <property type="evidence" value="ECO:0007669"/>
    <property type="project" value="InterPro"/>
</dbReference>
<dbReference type="Pfam" id="PF00476">
    <property type="entry name" value="DNA_pol_A"/>
    <property type="match status" value="1"/>
</dbReference>
<dbReference type="Gene3D" id="1.10.150.20">
    <property type="entry name" value="5' to 3' exonuclease, C-terminal subdomain"/>
    <property type="match status" value="1"/>
</dbReference>
<feature type="domain" description="DNA-directed DNA polymerase family A palm" evidence="5">
    <location>
        <begin position="1107"/>
        <end position="1342"/>
    </location>
</feature>
<feature type="domain" description="3'-5' exonuclease" evidence="4">
    <location>
        <begin position="448"/>
        <end position="615"/>
    </location>
</feature>
<dbReference type="PRINTS" id="PR00868">
    <property type="entry name" value="DNAPOLI"/>
</dbReference>
<dbReference type="InterPro" id="IPR012337">
    <property type="entry name" value="RNaseH-like_sf"/>
</dbReference>
<dbReference type="Gene3D" id="3.30.70.370">
    <property type="match status" value="1"/>
</dbReference>
<dbReference type="InterPro" id="IPR001098">
    <property type="entry name" value="DNA-dir_DNA_pol_A_palm_dom"/>
</dbReference>
<evidence type="ECO:0000259" key="5">
    <source>
        <dbReference type="SMART" id="SM00482"/>
    </source>
</evidence>
<dbReference type="PROSITE" id="PS50818">
    <property type="entry name" value="INTEIN_C_TER"/>
    <property type="match status" value="1"/>
</dbReference>
<dbReference type="InterPro" id="IPR043502">
    <property type="entry name" value="DNA/RNA_pol_sf"/>
</dbReference>
<dbReference type="GO" id="GO:0003887">
    <property type="term" value="F:DNA-directed DNA polymerase activity"/>
    <property type="evidence" value="ECO:0007669"/>
    <property type="project" value="InterPro"/>
</dbReference>
<keyword evidence="1" id="KW-0235">DNA replication</keyword>
<dbReference type="PROSITE" id="PS50817">
    <property type="entry name" value="INTEIN_N_TER"/>
    <property type="match status" value="1"/>
</dbReference>
<dbReference type="GO" id="GO:0006261">
    <property type="term" value="P:DNA-templated DNA replication"/>
    <property type="evidence" value="ECO:0007669"/>
    <property type="project" value="InterPro"/>
</dbReference>
<dbReference type="SMART" id="SM00474">
    <property type="entry name" value="35EXOc"/>
    <property type="match status" value="1"/>
</dbReference>
<dbReference type="GO" id="GO:0031072">
    <property type="term" value="F:heat shock protein binding"/>
    <property type="evidence" value="ECO:0007669"/>
    <property type="project" value="InterPro"/>
</dbReference>
<dbReference type="Pfam" id="PF13392">
    <property type="entry name" value="HNH_3"/>
    <property type="match status" value="1"/>
</dbReference>
<dbReference type="InterPro" id="IPR036410">
    <property type="entry name" value="HSP_DnaJ_Cys-rich_dom_sf"/>
</dbReference>
<accession>A0A8S5MER3</accession>
<dbReference type="Gene3D" id="2.10.230.10">
    <property type="entry name" value="Heat shock protein DnaJ, cysteine-rich domain"/>
    <property type="match status" value="1"/>
</dbReference>
<dbReference type="SMART" id="SM00305">
    <property type="entry name" value="HintC"/>
    <property type="match status" value="1"/>
</dbReference>
<keyword evidence="2" id="KW-1194">Viral DNA replication</keyword>
<dbReference type="InterPro" id="IPR036844">
    <property type="entry name" value="Hint_dom_sf"/>
</dbReference>